<dbReference type="GO" id="GO:0000156">
    <property type="term" value="F:phosphorelay response regulator activity"/>
    <property type="evidence" value="ECO:0007669"/>
    <property type="project" value="TreeGrafter"/>
</dbReference>
<dbReference type="Gene3D" id="3.40.50.2300">
    <property type="match status" value="1"/>
</dbReference>
<dbReference type="InterPro" id="IPR039420">
    <property type="entry name" value="WalR-like"/>
</dbReference>
<dbReference type="InterPro" id="IPR011006">
    <property type="entry name" value="CheY-like_superfamily"/>
</dbReference>
<evidence type="ECO:0000313" key="11">
    <source>
        <dbReference type="Proteomes" id="UP000326944"/>
    </source>
</evidence>
<dbReference type="Proteomes" id="UP000326944">
    <property type="component" value="Chromosome"/>
</dbReference>
<keyword evidence="5" id="KW-0804">Transcription</keyword>
<keyword evidence="4 7" id="KW-0238">DNA-binding</keyword>
<dbReference type="CDD" id="cd00383">
    <property type="entry name" value="trans_reg_C"/>
    <property type="match status" value="1"/>
</dbReference>
<evidence type="ECO:0000259" key="8">
    <source>
        <dbReference type="PROSITE" id="PS50110"/>
    </source>
</evidence>
<evidence type="ECO:0000313" key="10">
    <source>
        <dbReference type="EMBL" id="QFR49917.1"/>
    </source>
</evidence>
<accession>A0A5P8P2U3</accession>
<reference evidence="10 11" key="1">
    <citation type="submission" date="2019-09" db="EMBL/GenBank/DDBJ databases">
        <title>Sulfurimonas gotlandica sp. nov., a chemoautotrophic and psychrotolerant epsilonproteobacterium isolated from a pelagic redoxcline, and an emended description of the genus Sulfurimonas.</title>
        <authorList>
            <person name="Wang S."/>
            <person name="Jiang L."/>
            <person name="Shao S."/>
        </authorList>
    </citation>
    <scope>NUCLEOTIDE SEQUENCE [LARGE SCALE GENOMIC DNA]</scope>
    <source>
        <strain evidence="10 11">GYSZ_1</strain>
    </source>
</reference>
<dbReference type="SMART" id="SM00448">
    <property type="entry name" value="REC"/>
    <property type="match status" value="1"/>
</dbReference>
<keyword evidence="3" id="KW-0805">Transcription regulation</keyword>
<dbReference type="Pfam" id="PF00072">
    <property type="entry name" value="Response_reg"/>
    <property type="match status" value="1"/>
</dbReference>
<keyword evidence="2" id="KW-0902">Two-component regulatory system</keyword>
<evidence type="ECO:0000256" key="6">
    <source>
        <dbReference type="PROSITE-ProRule" id="PRU00169"/>
    </source>
</evidence>
<dbReference type="PANTHER" id="PTHR48111:SF22">
    <property type="entry name" value="REGULATOR OF RPOS"/>
    <property type="match status" value="1"/>
</dbReference>
<dbReference type="GO" id="GO:0032993">
    <property type="term" value="C:protein-DNA complex"/>
    <property type="evidence" value="ECO:0007669"/>
    <property type="project" value="TreeGrafter"/>
</dbReference>
<feature type="DNA-binding region" description="OmpR/PhoB-type" evidence="7">
    <location>
        <begin position="123"/>
        <end position="221"/>
    </location>
</feature>
<dbReference type="RefSeq" id="WP_152307865.1">
    <property type="nucleotide sequence ID" value="NZ_CP043617.1"/>
</dbReference>
<dbReference type="GO" id="GO:0006355">
    <property type="term" value="P:regulation of DNA-templated transcription"/>
    <property type="evidence" value="ECO:0007669"/>
    <property type="project" value="InterPro"/>
</dbReference>
<dbReference type="FunFam" id="1.10.10.10:FF:000005">
    <property type="entry name" value="Two-component system response regulator"/>
    <property type="match status" value="1"/>
</dbReference>
<feature type="modified residue" description="4-aspartylphosphate" evidence="6">
    <location>
        <position position="51"/>
    </location>
</feature>
<dbReference type="CDD" id="cd17624">
    <property type="entry name" value="REC_OmpR_PmrA-like"/>
    <property type="match status" value="1"/>
</dbReference>
<gene>
    <name evidence="10" type="ORF">FJR48_09330</name>
</gene>
<evidence type="ECO:0000256" key="2">
    <source>
        <dbReference type="ARBA" id="ARBA00023012"/>
    </source>
</evidence>
<organism evidence="10 11">
    <name type="scientific">Sulfurimonas lithotrophica</name>
    <dbReference type="NCBI Taxonomy" id="2590022"/>
    <lineage>
        <taxon>Bacteria</taxon>
        <taxon>Pseudomonadati</taxon>
        <taxon>Campylobacterota</taxon>
        <taxon>Epsilonproteobacteria</taxon>
        <taxon>Campylobacterales</taxon>
        <taxon>Sulfurimonadaceae</taxon>
        <taxon>Sulfurimonas</taxon>
    </lineage>
</organism>
<dbReference type="OrthoDB" id="9793321at2"/>
<dbReference type="AlphaFoldDB" id="A0A5P8P2U3"/>
<evidence type="ECO:0000259" key="9">
    <source>
        <dbReference type="PROSITE" id="PS51755"/>
    </source>
</evidence>
<name>A0A5P8P2U3_9BACT</name>
<protein>
    <submittedName>
        <fullName evidence="10">Response regulator transcription factor</fullName>
    </submittedName>
</protein>
<dbReference type="EMBL" id="CP043617">
    <property type="protein sequence ID" value="QFR49917.1"/>
    <property type="molecule type" value="Genomic_DNA"/>
</dbReference>
<dbReference type="PROSITE" id="PS51755">
    <property type="entry name" value="OMPR_PHOB"/>
    <property type="match status" value="1"/>
</dbReference>
<dbReference type="SMART" id="SM00862">
    <property type="entry name" value="Trans_reg_C"/>
    <property type="match status" value="1"/>
</dbReference>
<feature type="domain" description="OmpR/PhoB-type" evidence="9">
    <location>
        <begin position="123"/>
        <end position="221"/>
    </location>
</feature>
<dbReference type="PROSITE" id="PS50110">
    <property type="entry name" value="RESPONSE_REGULATORY"/>
    <property type="match status" value="1"/>
</dbReference>
<feature type="domain" description="Response regulatory" evidence="8">
    <location>
        <begin position="2"/>
        <end position="116"/>
    </location>
</feature>
<dbReference type="PANTHER" id="PTHR48111">
    <property type="entry name" value="REGULATOR OF RPOS"/>
    <property type="match status" value="1"/>
</dbReference>
<proteinExistence type="predicted"/>
<evidence type="ECO:0000256" key="1">
    <source>
        <dbReference type="ARBA" id="ARBA00022553"/>
    </source>
</evidence>
<dbReference type="Pfam" id="PF00486">
    <property type="entry name" value="Trans_reg_C"/>
    <property type="match status" value="1"/>
</dbReference>
<dbReference type="SUPFAM" id="SSF52172">
    <property type="entry name" value="CheY-like"/>
    <property type="match status" value="1"/>
</dbReference>
<evidence type="ECO:0000256" key="4">
    <source>
        <dbReference type="ARBA" id="ARBA00023125"/>
    </source>
</evidence>
<dbReference type="InterPro" id="IPR001867">
    <property type="entry name" value="OmpR/PhoB-type_DNA-bd"/>
</dbReference>
<dbReference type="InterPro" id="IPR016032">
    <property type="entry name" value="Sig_transdc_resp-reg_C-effctor"/>
</dbReference>
<dbReference type="Gene3D" id="6.10.250.690">
    <property type="match status" value="1"/>
</dbReference>
<sequence length="224" mass="25336">MRILVVEDDIKIANFIKKGLQEESYSVDVTHHGDEAIYLAQVNPYDIILLDLMLPGSDGMDVCKSLRTKDVSTPIIMLTARSKLEDKIDGLDSGADDYLTKPFAFEELLARIRAQLRNKSQSSAIIKVGDLTIDTNKREVRRAENKIVLTVKEYALLELLARNAKKLLSETIIKDNLSDMAQETMSNIINVYIYRLRNKIDKGFEAKLLHTVRGTGYMLSDEDV</sequence>
<dbReference type="InterPro" id="IPR001789">
    <property type="entry name" value="Sig_transdc_resp-reg_receiver"/>
</dbReference>
<keyword evidence="1 6" id="KW-0597">Phosphoprotein</keyword>
<dbReference type="FunFam" id="3.40.50.2300:FF:000002">
    <property type="entry name" value="DNA-binding response regulator PhoP"/>
    <property type="match status" value="1"/>
</dbReference>
<evidence type="ECO:0000256" key="5">
    <source>
        <dbReference type="ARBA" id="ARBA00023163"/>
    </source>
</evidence>
<dbReference type="GO" id="GO:0005829">
    <property type="term" value="C:cytosol"/>
    <property type="evidence" value="ECO:0007669"/>
    <property type="project" value="TreeGrafter"/>
</dbReference>
<evidence type="ECO:0000256" key="3">
    <source>
        <dbReference type="ARBA" id="ARBA00023015"/>
    </source>
</evidence>
<dbReference type="KEGG" id="sulg:FJR48_09330"/>
<dbReference type="InterPro" id="IPR036388">
    <property type="entry name" value="WH-like_DNA-bd_sf"/>
</dbReference>
<evidence type="ECO:0000256" key="7">
    <source>
        <dbReference type="PROSITE-ProRule" id="PRU01091"/>
    </source>
</evidence>
<dbReference type="GO" id="GO:0000976">
    <property type="term" value="F:transcription cis-regulatory region binding"/>
    <property type="evidence" value="ECO:0007669"/>
    <property type="project" value="TreeGrafter"/>
</dbReference>
<dbReference type="Gene3D" id="1.10.10.10">
    <property type="entry name" value="Winged helix-like DNA-binding domain superfamily/Winged helix DNA-binding domain"/>
    <property type="match status" value="1"/>
</dbReference>
<keyword evidence="11" id="KW-1185">Reference proteome</keyword>
<dbReference type="SUPFAM" id="SSF46894">
    <property type="entry name" value="C-terminal effector domain of the bipartite response regulators"/>
    <property type="match status" value="1"/>
</dbReference>